<reference evidence="1" key="1">
    <citation type="submission" date="2023-03" db="EMBL/GenBank/DDBJ databases">
        <title>MT1 and MT2 Draft Genomes of Novel Species.</title>
        <authorList>
            <person name="Venkateswaran K."/>
        </authorList>
    </citation>
    <scope>NUCLEOTIDE SEQUENCE</scope>
    <source>
        <strain evidence="1">F6_3S_P_2</strain>
    </source>
</reference>
<organism evidence="1 2">
    <name type="scientific">Sporosarcina highlanderae</name>
    <dbReference type="NCBI Taxonomy" id="3035916"/>
    <lineage>
        <taxon>Bacteria</taxon>
        <taxon>Bacillati</taxon>
        <taxon>Bacillota</taxon>
        <taxon>Bacilli</taxon>
        <taxon>Bacillales</taxon>
        <taxon>Caryophanaceae</taxon>
        <taxon>Sporosarcina</taxon>
    </lineage>
</organism>
<dbReference type="Proteomes" id="UP001175097">
    <property type="component" value="Unassembled WGS sequence"/>
</dbReference>
<keyword evidence="2" id="KW-1185">Reference proteome</keyword>
<comment type="caution">
    <text evidence="1">The sequence shown here is derived from an EMBL/GenBank/DDBJ whole genome shotgun (WGS) entry which is preliminary data.</text>
</comment>
<evidence type="ECO:0000313" key="1">
    <source>
        <dbReference type="EMBL" id="MDN4606390.1"/>
    </source>
</evidence>
<sequence length="185" mass="22189">MKKKFLIMSSIALFIFLMTVLFPHSPLSAYQSVGFDADLPYLQDYKKKLHEFKQVHDGNTVKEWNRVNYDTDLILDLYGMDFMTSARVKVGKGDLNWMLVDVRMLRDRLLDIAFQEKHSSESRKYLEASVRKILKAEEDILWLKDQPFYSRFLLIKHLKNIQEDIKMSFDMYKHFYEAYDWYDGE</sequence>
<protein>
    <submittedName>
        <fullName evidence="1">Uncharacterized protein</fullName>
    </submittedName>
</protein>
<dbReference type="RefSeq" id="WP_301241942.1">
    <property type="nucleotide sequence ID" value="NZ_JAROCC010000002.1"/>
</dbReference>
<name>A0ABT8JMU2_9BACL</name>
<proteinExistence type="predicted"/>
<dbReference type="EMBL" id="JAROCC010000002">
    <property type="protein sequence ID" value="MDN4606390.1"/>
    <property type="molecule type" value="Genomic_DNA"/>
</dbReference>
<gene>
    <name evidence="1" type="ORF">P5G49_02735</name>
</gene>
<accession>A0ABT8JMU2</accession>
<evidence type="ECO:0000313" key="2">
    <source>
        <dbReference type="Proteomes" id="UP001175097"/>
    </source>
</evidence>